<dbReference type="AlphaFoldDB" id="A0AAV1UHS5"/>
<evidence type="ECO:0000313" key="1">
    <source>
        <dbReference type="EMBL" id="CAK7933137.1"/>
    </source>
</evidence>
<comment type="caution">
    <text evidence="1">The sequence shown here is derived from an EMBL/GenBank/DDBJ whole genome shotgun (WGS) entry which is preliminary data.</text>
</comment>
<dbReference type="EMBL" id="CAKLBY020000193">
    <property type="protein sequence ID" value="CAK7933137.1"/>
    <property type="molecule type" value="Genomic_DNA"/>
</dbReference>
<proteinExistence type="predicted"/>
<reference evidence="1" key="1">
    <citation type="submission" date="2024-01" db="EMBL/GenBank/DDBJ databases">
        <authorList>
            <person name="Webb A."/>
        </authorList>
    </citation>
    <scope>NUCLEOTIDE SEQUENCE</scope>
    <source>
        <strain evidence="1">Pm1</strain>
    </source>
</reference>
<name>A0AAV1UHS5_9STRA</name>
<sequence length="69" mass="7618">MEASQGRQEEKERFKGHMASVFGSVLEQGKDMIREALKVSLPRRVSPGVSPSTYFGARQPGICWCSGQC</sequence>
<evidence type="ECO:0000313" key="2">
    <source>
        <dbReference type="Proteomes" id="UP001162060"/>
    </source>
</evidence>
<accession>A0AAV1UHS5</accession>
<gene>
    <name evidence="1" type="ORF">PM001_LOCUS18287</name>
</gene>
<organism evidence="1 2">
    <name type="scientific">Peronospora matthiolae</name>
    <dbReference type="NCBI Taxonomy" id="2874970"/>
    <lineage>
        <taxon>Eukaryota</taxon>
        <taxon>Sar</taxon>
        <taxon>Stramenopiles</taxon>
        <taxon>Oomycota</taxon>
        <taxon>Peronosporomycetes</taxon>
        <taxon>Peronosporales</taxon>
        <taxon>Peronosporaceae</taxon>
        <taxon>Peronospora</taxon>
    </lineage>
</organism>
<protein>
    <submittedName>
        <fullName evidence="1">Uncharacterized protein</fullName>
    </submittedName>
</protein>
<dbReference type="Proteomes" id="UP001162060">
    <property type="component" value="Unassembled WGS sequence"/>
</dbReference>